<evidence type="ECO:0008006" key="3">
    <source>
        <dbReference type="Google" id="ProtNLM"/>
    </source>
</evidence>
<dbReference type="InterPro" id="IPR038071">
    <property type="entry name" value="UROD/MetE-like_sf"/>
</dbReference>
<evidence type="ECO:0000313" key="2">
    <source>
        <dbReference type="Proteomes" id="UP000824139"/>
    </source>
</evidence>
<dbReference type="Proteomes" id="UP000824139">
    <property type="component" value="Unassembled WGS sequence"/>
</dbReference>
<dbReference type="EMBL" id="DVJO01000153">
    <property type="protein sequence ID" value="HIS83325.1"/>
    <property type="molecule type" value="Genomic_DNA"/>
</dbReference>
<organism evidence="1 2">
    <name type="scientific">Candidatus Scatenecus faecavium</name>
    <dbReference type="NCBI Taxonomy" id="2840915"/>
    <lineage>
        <taxon>Bacteria</taxon>
        <taxon>Candidatus Scatenecus</taxon>
    </lineage>
</organism>
<reference evidence="1" key="1">
    <citation type="submission" date="2020-10" db="EMBL/GenBank/DDBJ databases">
        <authorList>
            <person name="Gilroy R."/>
        </authorList>
    </citation>
    <scope>NUCLEOTIDE SEQUENCE</scope>
    <source>
        <strain evidence="1">CHK152-2994</strain>
    </source>
</reference>
<comment type="caution">
    <text evidence="1">The sequence shown here is derived from an EMBL/GenBank/DDBJ whole genome shotgun (WGS) entry which is preliminary data.</text>
</comment>
<evidence type="ECO:0000313" key="1">
    <source>
        <dbReference type="EMBL" id="HIS83325.1"/>
    </source>
</evidence>
<dbReference type="SUPFAM" id="SSF51726">
    <property type="entry name" value="UROD/MetE-like"/>
    <property type="match status" value="1"/>
</dbReference>
<dbReference type="Gene3D" id="3.20.20.210">
    <property type="match status" value="1"/>
</dbReference>
<proteinExistence type="predicted"/>
<dbReference type="AlphaFoldDB" id="A0A9D1FWM2"/>
<sequence>MKKLKNLTLKCMAIGSLPHTETKQAISLIEKDFQDIPFWPQLVKLNKNEDMIFQFLEKMPSFFYENDKLFLDTEYDAFFEDFEEFFNDYEEIISNPGSAKLEKYKITRAAAFETYIDLLKRTKPDFAKGQIVGPFTLASSLCTKNGLAAVYDETLREIILKTLTIKALWQIKQMKLASPDITPIIFIDEPSISQLGTSAYVGISKSEIISMLSEITGILKENGAIPALHCCGKCDWTIPIDAGVEIINPDAFSFAENLSLFNTELEEFLQNGGKIAWGIVPTLDKKALEKITLSDLEQKFRSAIKYLTKKGINEKLVIENSMITPSCGAGILTVEMAEKAMDLTKELSIRLKEIYEIDD</sequence>
<gene>
    <name evidence="1" type="ORF">IAD41_06955</name>
</gene>
<protein>
    <recommendedName>
        <fullName evidence="3">Methionine synthase</fullName>
    </recommendedName>
</protein>
<name>A0A9D1FWM2_9BACT</name>
<accession>A0A9D1FWM2</accession>
<reference evidence="1" key="2">
    <citation type="journal article" date="2021" name="PeerJ">
        <title>Extensive microbial diversity within the chicken gut microbiome revealed by metagenomics and culture.</title>
        <authorList>
            <person name="Gilroy R."/>
            <person name="Ravi A."/>
            <person name="Getino M."/>
            <person name="Pursley I."/>
            <person name="Horton D.L."/>
            <person name="Alikhan N.F."/>
            <person name="Baker D."/>
            <person name="Gharbi K."/>
            <person name="Hall N."/>
            <person name="Watson M."/>
            <person name="Adriaenssens E.M."/>
            <person name="Foster-Nyarko E."/>
            <person name="Jarju S."/>
            <person name="Secka A."/>
            <person name="Antonio M."/>
            <person name="Oren A."/>
            <person name="Chaudhuri R.R."/>
            <person name="La Ragione R."/>
            <person name="Hildebrand F."/>
            <person name="Pallen M.J."/>
        </authorList>
    </citation>
    <scope>NUCLEOTIDE SEQUENCE</scope>
    <source>
        <strain evidence="1">CHK152-2994</strain>
    </source>
</reference>